<dbReference type="Proteomes" id="UP001224775">
    <property type="component" value="Unassembled WGS sequence"/>
</dbReference>
<dbReference type="AlphaFoldDB" id="A0AAD8Y3K4"/>
<comment type="caution">
    <text evidence="1">The sequence shown here is derived from an EMBL/GenBank/DDBJ whole genome shotgun (WGS) entry which is preliminary data.</text>
</comment>
<evidence type="ECO:0000313" key="2">
    <source>
        <dbReference type="Proteomes" id="UP001224775"/>
    </source>
</evidence>
<organism evidence="1 2">
    <name type="scientific">Skeletonema marinoi</name>
    <dbReference type="NCBI Taxonomy" id="267567"/>
    <lineage>
        <taxon>Eukaryota</taxon>
        <taxon>Sar</taxon>
        <taxon>Stramenopiles</taxon>
        <taxon>Ochrophyta</taxon>
        <taxon>Bacillariophyta</taxon>
        <taxon>Coscinodiscophyceae</taxon>
        <taxon>Thalassiosirophycidae</taxon>
        <taxon>Thalassiosirales</taxon>
        <taxon>Skeletonemataceae</taxon>
        <taxon>Skeletonema</taxon>
        <taxon>Skeletonema marinoi-dohrnii complex</taxon>
    </lineage>
</organism>
<name>A0AAD8Y3K4_9STRA</name>
<reference evidence="1" key="1">
    <citation type="submission" date="2023-06" db="EMBL/GenBank/DDBJ databases">
        <title>Survivors Of The Sea: Transcriptome response of Skeletonema marinoi to long-term dormancy.</title>
        <authorList>
            <person name="Pinder M.I.M."/>
            <person name="Kourtchenko O."/>
            <person name="Robertson E.K."/>
            <person name="Larsson T."/>
            <person name="Maumus F."/>
            <person name="Osuna-Cruz C.M."/>
            <person name="Vancaester E."/>
            <person name="Stenow R."/>
            <person name="Vandepoele K."/>
            <person name="Ploug H."/>
            <person name="Bruchert V."/>
            <person name="Godhe A."/>
            <person name="Topel M."/>
        </authorList>
    </citation>
    <scope>NUCLEOTIDE SEQUENCE</scope>
    <source>
        <strain evidence="1">R05AC</strain>
    </source>
</reference>
<dbReference type="EMBL" id="JATAAI010000019">
    <property type="protein sequence ID" value="KAK1739041.1"/>
    <property type="molecule type" value="Genomic_DNA"/>
</dbReference>
<protein>
    <submittedName>
        <fullName evidence="1">Uncharacterized protein</fullName>
    </submittedName>
</protein>
<accession>A0AAD8Y3K4</accession>
<gene>
    <name evidence="1" type="ORF">QTG54_010357</name>
</gene>
<keyword evidence="2" id="KW-1185">Reference proteome</keyword>
<proteinExistence type="predicted"/>
<sequence>MSSADEYSILQGLVKKLSTAIEEKFHGLLPDDKMYGVTGMMKNGIEIVKLQGEIKAQQQLIKNLANPSQSHEEEKGGVITQKNPRDKHYMMRVEQFKTLYNLYDELFLTVEKGRMESLALEHRELHPINMEVCTVCLEDVPITYLKSVQYFACCGNFICNQCTQAHVLVGKYA</sequence>
<evidence type="ECO:0000313" key="1">
    <source>
        <dbReference type="EMBL" id="KAK1739041.1"/>
    </source>
</evidence>